<evidence type="ECO:0000313" key="3">
    <source>
        <dbReference type="EMBL" id="MDO7019759.1"/>
    </source>
</evidence>
<dbReference type="Pfam" id="PF11738">
    <property type="entry name" value="DUF3298"/>
    <property type="match status" value="1"/>
</dbReference>
<organism evidence="3 4">
    <name type="scientific">Brachyspira innocens</name>
    <dbReference type="NCBI Taxonomy" id="13264"/>
    <lineage>
        <taxon>Bacteria</taxon>
        <taxon>Pseudomonadati</taxon>
        <taxon>Spirochaetota</taxon>
        <taxon>Spirochaetia</taxon>
        <taxon>Brachyspirales</taxon>
        <taxon>Brachyspiraceae</taxon>
        <taxon>Brachyspira</taxon>
    </lineage>
</organism>
<dbReference type="InterPro" id="IPR037126">
    <property type="entry name" value="PdaC/RsiV-like_sf"/>
</dbReference>
<proteinExistence type="predicted"/>
<evidence type="ECO:0000259" key="2">
    <source>
        <dbReference type="Pfam" id="PF11738"/>
    </source>
</evidence>
<keyword evidence="4" id="KW-1185">Reference proteome</keyword>
<evidence type="ECO:0000256" key="1">
    <source>
        <dbReference type="SAM" id="SignalP"/>
    </source>
</evidence>
<dbReference type="RefSeq" id="WP_304385507.1">
    <property type="nucleotide sequence ID" value="NZ_JAUPBL010000056.1"/>
</dbReference>
<dbReference type="PROSITE" id="PS51257">
    <property type="entry name" value="PROKAR_LIPOPROTEIN"/>
    <property type="match status" value="1"/>
</dbReference>
<dbReference type="Gene3D" id="3.30.565.40">
    <property type="entry name" value="Fervidobacterium nodosum Rt17-B1 like"/>
    <property type="match status" value="1"/>
</dbReference>
<keyword evidence="1" id="KW-0732">Signal</keyword>
<comment type="caution">
    <text evidence="3">The sequence shown here is derived from an EMBL/GenBank/DDBJ whole genome shotgun (WGS) entry which is preliminary data.</text>
</comment>
<feature type="domain" description="DUF3298" evidence="2">
    <location>
        <begin position="288"/>
        <end position="332"/>
    </location>
</feature>
<dbReference type="Gene3D" id="3.90.640.20">
    <property type="entry name" value="Heat-shock cognate protein, ATPase"/>
    <property type="match status" value="1"/>
</dbReference>
<reference evidence="3" key="1">
    <citation type="submission" date="2023-07" db="EMBL/GenBank/DDBJ databases">
        <title>Mucosal microbiota of week-old chicken and adult hens.</title>
        <authorList>
            <person name="Volf J."/>
            <person name="Karasova D."/>
            <person name="Crhanova M."/>
            <person name="Faldynova M."/>
            <person name="Prikrylova H."/>
            <person name="Zeman M."/>
            <person name="Babak V."/>
            <person name="Rajova J."/>
            <person name="Rychlik I."/>
        </authorList>
    </citation>
    <scope>NUCLEOTIDE SEQUENCE</scope>
    <source>
        <strain evidence="3">ET902</strain>
    </source>
</reference>
<feature type="chain" id="PRO_5045605664" evidence="1">
    <location>
        <begin position="23"/>
        <end position="350"/>
    </location>
</feature>
<sequence>MLKRFVYIFLLIIIIVSCGKNASSSDNNSDSKNGSSIEESKFYMLSGNISGENASMYLYVNSNKNSISGYYYTKNKKALITGSINNNKLNMQEVDENNNMHATINGVLNDDIVFSAEIKYDENNEVKDMEFALNRNLPVYYANIIDYYKNDIISNSIFSYHRTSFSFSKNNENETLNIDNSIMYIEEECDNYYNEWKALLYVGSSNITYEIDNTVNVGYIDSRVIALDNYSSMYTGGAHGNTANIQEVFSLESSNLITIRDLISDFNNPNLISLMREKILKTGSTKEDYFDFNAITLESSTFRILPNSINFVWQAYDIAPYSTGITEISFDFDELKPFVKEESPLYYLFI</sequence>
<name>A0ABT8YX92_9SPIR</name>
<accession>A0ABT8YX92</accession>
<protein>
    <submittedName>
        <fullName evidence="3">DUF4163 domain-containing protein</fullName>
    </submittedName>
</protein>
<dbReference type="InterPro" id="IPR021729">
    <property type="entry name" value="DUF3298"/>
</dbReference>
<feature type="signal peptide" evidence="1">
    <location>
        <begin position="1"/>
        <end position="22"/>
    </location>
</feature>
<gene>
    <name evidence="3" type="ORF">Q5M86_03105</name>
</gene>
<dbReference type="Proteomes" id="UP001175147">
    <property type="component" value="Unassembled WGS sequence"/>
</dbReference>
<dbReference type="EMBL" id="JAUPBM010000022">
    <property type="protein sequence ID" value="MDO7019759.1"/>
    <property type="molecule type" value="Genomic_DNA"/>
</dbReference>
<evidence type="ECO:0000313" key="4">
    <source>
        <dbReference type="Proteomes" id="UP001175147"/>
    </source>
</evidence>